<keyword evidence="2" id="KW-0804">Transcription</keyword>
<organism evidence="4 5">
    <name type="scientific">Streptomyces echinoruber</name>
    <dbReference type="NCBI Taxonomy" id="68898"/>
    <lineage>
        <taxon>Bacteria</taxon>
        <taxon>Bacillati</taxon>
        <taxon>Actinomycetota</taxon>
        <taxon>Actinomycetes</taxon>
        <taxon>Kitasatosporales</taxon>
        <taxon>Streptomycetaceae</taxon>
        <taxon>Streptomyces</taxon>
    </lineage>
</organism>
<feature type="domain" description="Putative zinc-finger" evidence="3">
    <location>
        <begin position="17"/>
        <end position="50"/>
    </location>
</feature>
<evidence type="ECO:0000313" key="4">
    <source>
        <dbReference type="EMBL" id="GGZ97525.1"/>
    </source>
</evidence>
<evidence type="ECO:0000259" key="3">
    <source>
        <dbReference type="Pfam" id="PF13490"/>
    </source>
</evidence>
<reference evidence="4" key="1">
    <citation type="journal article" date="2014" name="Int. J. Syst. Evol. Microbiol.">
        <title>Complete genome sequence of Corynebacterium casei LMG S-19264T (=DSM 44701T), isolated from a smear-ripened cheese.</title>
        <authorList>
            <consortium name="US DOE Joint Genome Institute (JGI-PGF)"/>
            <person name="Walter F."/>
            <person name="Albersmeier A."/>
            <person name="Kalinowski J."/>
            <person name="Ruckert C."/>
        </authorList>
    </citation>
    <scope>NUCLEOTIDE SEQUENCE</scope>
    <source>
        <strain evidence="4">JCM 5016</strain>
    </source>
</reference>
<accession>A0A918VHX8</accession>
<gene>
    <name evidence="4" type="ORF">GCM10010389_40910</name>
</gene>
<dbReference type="RefSeq" id="WP_229879768.1">
    <property type="nucleotide sequence ID" value="NZ_BMWH01000017.1"/>
</dbReference>
<dbReference type="AlphaFoldDB" id="A0A918VHX8"/>
<evidence type="ECO:0000256" key="2">
    <source>
        <dbReference type="ARBA" id="ARBA00023163"/>
    </source>
</evidence>
<reference evidence="4" key="2">
    <citation type="submission" date="2020-09" db="EMBL/GenBank/DDBJ databases">
        <authorList>
            <person name="Sun Q."/>
            <person name="Ohkuma M."/>
        </authorList>
    </citation>
    <scope>NUCLEOTIDE SEQUENCE</scope>
    <source>
        <strain evidence="4">JCM 5016</strain>
    </source>
</reference>
<dbReference type="InterPro" id="IPR027383">
    <property type="entry name" value="Znf_put"/>
</dbReference>
<dbReference type="Proteomes" id="UP000623010">
    <property type="component" value="Unassembled WGS sequence"/>
</dbReference>
<dbReference type="Gene3D" id="1.10.10.1320">
    <property type="entry name" value="Anti-sigma factor, zinc-finger domain"/>
    <property type="match status" value="1"/>
</dbReference>
<proteinExistence type="predicted"/>
<dbReference type="InterPro" id="IPR041916">
    <property type="entry name" value="Anti_sigma_zinc_sf"/>
</dbReference>
<protein>
    <recommendedName>
        <fullName evidence="3">Putative zinc-finger domain-containing protein</fullName>
    </recommendedName>
</protein>
<name>A0A918VHX8_9ACTN</name>
<dbReference type="EMBL" id="BMWH01000017">
    <property type="protein sequence ID" value="GGZ97525.1"/>
    <property type="molecule type" value="Genomic_DNA"/>
</dbReference>
<comment type="caution">
    <text evidence="4">The sequence shown here is derived from an EMBL/GenBank/DDBJ whole genome shotgun (WGS) entry which is preliminary data.</text>
</comment>
<keyword evidence="5" id="KW-1185">Reference proteome</keyword>
<evidence type="ECO:0000256" key="1">
    <source>
        <dbReference type="ARBA" id="ARBA00023015"/>
    </source>
</evidence>
<dbReference type="Pfam" id="PF13490">
    <property type="entry name" value="zf-HC2"/>
    <property type="match status" value="1"/>
</dbReference>
<sequence length="100" mass="11209">MSIWGKRGRPAQRGMTCMKAARVLQAYLDGETDEVTARRMAAHLEDCGRCGPEAETYRRIKGALARRSEPDPDAVKRLRKFAEGLLQSDEDGEERRTTGV</sequence>
<keyword evidence="1" id="KW-0805">Transcription regulation</keyword>
<evidence type="ECO:0000313" key="5">
    <source>
        <dbReference type="Proteomes" id="UP000623010"/>
    </source>
</evidence>